<dbReference type="Pfam" id="PF00117">
    <property type="entry name" value="GATase"/>
    <property type="match status" value="1"/>
</dbReference>
<evidence type="ECO:0000313" key="4">
    <source>
        <dbReference type="Proteomes" id="UP000189777"/>
    </source>
</evidence>
<evidence type="ECO:0000256" key="1">
    <source>
        <dbReference type="SAM" id="MobiDB-lite"/>
    </source>
</evidence>
<keyword evidence="3" id="KW-0808">Transferase</keyword>
<feature type="region of interest" description="Disordered" evidence="1">
    <location>
        <begin position="250"/>
        <end position="278"/>
    </location>
</feature>
<gene>
    <name evidence="3" type="ORF">SAMN04324258_0447</name>
</gene>
<feature type="compositionally biased region" description="Basic and acidic residues" evidence="1">
    <location>
        <begin position="269"/>
        <end position="278"/>
    </location>
</feature>
<dbReference type="OrthoDB" id="5196541at2"/>
<dbReference type="Proteomes" id="UP000189777">
    <property type="component" value="Unassembled WGS sequence"/>
</dbReference>
<dbReference type="PANTHER" id="PTHR42695">
    <property type="entry name" value="GLUTAMINE AMIDOTRANSFERASE YLR126C-RELATED"/>
    <property type="match status" value="1"/>
</dbReference>
<dbReference type="InterPro" id="IPR044992">
    <property type="entry name" value="ChyE-like"/>
</dbReference>
<dbReference type="AlphaFoldDB" id="A0A1T5IF54"/>
<dbReference type="GO" id="GO:0005829">
    <property type="term" value="C:cytosol"/>
    <property type="evidence" value="ECO:0007669"/>
    <property type="project" value="TreeGrafter"/>
</dbReference>
<feature type="compositionally biased region" description="Basic and acidic residues" evidence="1">
    <location>
        <begin position="250"/>
        <end position="260"/>
    </location>
</feature>
<name>A0A1T5IF54_9MICO</name>
<keyword evidence="4" id="KW-1185">Reference proteome</keyword>
<organism evidence="3 4">
    <name type="scientific">Krasilnikoviella flava</name>
    <dbReference type="NCBI Taxonomy" id="526729"/>
    <lineage>
        <taxon>Bacteria</taxon>
        <taxon>Bacillati</taxon>
        <taxon>Actinomycetota</taxon>
        <taxon>Actinomycetes</taxon>
        <taxon>Micrococcales</taxon>
        <taxon>Promicromonosporaceae</taxon>
        <taxon>Krasilnikoviella</taxon>
    </lineage>
</organism>
<reference evidence="3 4" key="1">
    <citation type="submission" date="2017-02" db="EMBL/GenBank/DDBJ databases">
        <authorList>
            <person name="Peterson S.W."/>
        </authorList>
    </citation>
    <scope>NUCLEOTIDE SEQUENCE [LARGE SCALE GENOMIC DNA]</scope>
    <source>
        <strain evidence="3 4">DSM 21481</strain>
    </source>
</reference>
<protein>
    <submittedName>
        <fullName evidence="3">GMP synthase-Glutamine amidotransferase</fullName>
    </submittedName>
</protein>
<dbReference type="CDD" id="cd01741">
    <property type="entry name" value="GATase1_1"/>
    <property type="match status" value="1"/>
</dbReference>
<dbReference type="Gene3D" id="3.40.50.880">
    <property type="match status" value="1"/>
</dbReference>
<dbReference type="InterPro" id="IPR017926">
    <property type="entry name" value="GATASE"/>
</dbReference>
<evidence type="ECO:0000259" key="2">
    <source>
        <dbReference type="Pfam" id="PF00117"/>
    </source>
</evidence>
<dbReference type="EMBL" id="FUZQ01000001">
    <property type="protein sequence ID" value="SKC37767.1"/>
    <property type="molecule type" value="Genomic_DNA"/>
</dbReference>
<dbReference type="PROSITE" id="PS51273">
    <property type="entry name" value="GATASE_TYPE_1"/>
    <property type="match status" value="1"/>
</dbReference>
<sequence>MPDRRPTVVLVQNSPHSGPGRLPDWLDADGATAVVVQGADLDSRVPALVGGAWSDLPDGPVDGLVLLGGGLLPDEDERAPWLAHERALVAEALDAGVPVLGICLGGQVLAHVTGGTVTGRSGETEKGLCPVRLLDDAADDALLGPVGELAVGGEVRMVESHVDSITGLPPRAVLLATSDACGVQAFRVGEVAWGLQFHPEAEPERIGTWDADELAELGFDRDELLAAALERAPENERQARALASAFAAVVHDRRGRETRPRHAGAPGQDRAHDDAGAR</sequence>
<dbReference type="STRING" id="526729.SAMN04324258_0447"/>
<dbReference type="GO" id="GO:0016740">
    <property type="term" value="F:transferase activity"/>
    <property type="evidence" value="ECO:0007669"/>
    <property type="project" value="UniProtKB-KW"/>
</dbReference>
<evidence type="ECO:0000313" key="3">
    <source>
        <dbReference type="EMBL" id="SKC37767.1"/>
    </source>
</evidence>
<dbReference type="RefSeq" id="WP_079570337.1">
    <property type="nucleotide sequence ID" value="NZ_FUZQ01000001.1"/>
</dbReference>
<dbReference type="PRINTS" id="PR00096">
    <property type="entry name" value="GATASE"/>
</dbReference>
<accession>A0A1T5IF54</accession>
<proteinExistence type="predicted"/>
<dbReference type="PANTHER" id="PTHR42695:SF5">
    <property type="entry name" value="GLUTAMINE AMIDOTRANSFERASE YLR126C-RELATED"/>
    <property type="match status" value="1"/>
</dbReference>
<dbReference type="SUPFAM" id="SSF52317">
    <property type="entry name" value="Class I glutamine amidotransferase-like"/>
    <property type="match status" value="1"/>
</dbReference>
<feature type="domain" description="Glutamine amidotransferase" evidence="2">
    <location>
        <begin position="61"/>
        <end position="205"/>
    </location>
</feature>
<dbReference type="InterPro" id="IPR029062">
    <property type="entry name" value="Class_I_gatase-like"/>
</dbReference>
<keyword evidence="3" id="KW-0315">Glutamine amidotransferase</keyword>